<comment type="caution">
    <text evidence="1">The sequence shown here is derived from an EMBL/GenBank/DDBJ whole genome shotgun (WGS) entry which is preliminary data.</text>
</comment>
<reference evidence="1" key="1">
    <citation type="submission" date="2018-12" db="EMBL/GenBank/DDBJ databases">
        <authorList>
            <person name="Sun L."/>
            <person name="Chen Z."/>
        </authorList>
    </citation>
    <scope>NUCLEOTIDE SEQUENCE [LARGE SCALE GENOMIC DNA]</scope>
    <source>
        <strain evidence="1">3-2-2</strain>
    </source>
</reference>
<evidence type="ECO:0000313" key="2">
    <source>
        <dbReference type="Proteomes" id="UP000287156"/>
    </source>
</evidence>
<accession>A0A429XVQ3</accession>
<organism evidence="1 2">
    <name type="scientific">Siminovitchia acidinfaciens</name>
    <dbReference type="NCBI Taxonomy" id="2321395"/>
    <lineage>
        <taxon>Bacteria</taxon>
        <taxon>Bacillati</taxon>
        <taxon>Bacillota</taxon>
        <taxon>Bacilli</taxon>
        <taxon>Bacillales</taxon>
        <taxon>Bacillaceae</taxon>
        <taxon>Siminovitchia</taxon>
    </lineage>
</organism>
<sequence length="50" mass="5972">MLIITWEVVRLKKKQEYKAKNKLSATQEVLYQREFKRADQAGGFTEKGRR</sequence>
<dbReference type="Proteomes" id="UP000287156">
    <property type="component" value="Unassembled WGS sequence"/>
</dbReference>
<protein>
    <submittedName>
        <fullName evidence="1">YfhE family protein</fullName>
    </submittedName>
</protein>
<dbReference type="InterPro" id="IPR025437">
    <property type="entry name" value="YfhE-like"/>
</dbReference>
<evidence type="ECO:0000313" key="1">
    <source>
        <dbReference type="EMBL" id="RST72342.1"/>
    </source>
</evidence>
<keyword evidence="2" id="KW-1185">Reference proteome</keyword>
<name>A0A429XVQ3_9BACI</name>
<dbReference type="AlphaFoldDB" id="A0A429XVQ3"/>
<proteinExistence type="predicted"/>
<dbReference type="EMBL" id="QYTV02000009">
    <property type="protein sequence ID" value="RST72342.1"/>
    <property type="molecule type" value="Genomic_DNA"/>
</dbReference>
<gene>
    <name evidence="1" type="ORF">D4T97_016900</name>
</gene>
<dbReference type="OrthoDB" id="2940720at2"/>
<dbReference type="Pfam" id="PF14152">
    <property type="entry name" value="YfhE"/>
    <property type="match status" value="1"/>
</dbReference>